<accession>A0ABW4SAH0</accession>
<evidence type="ECO:0000259" key="2">
    <source>
        <dbReference type="Pfam" id="PF20469"/>
    </source>
</evidence>
<name>A0ABW4SAH0_9BACL</name>
<dbReference type="Pfam" id="PF13175">
    <property type="entry name" value="AAA_15"/>
    <property type="match status" value="1"/>
</dbReference>
<dbReference type="GO" id="GO:0004519">
    <property type="term" value="F:endonuclease activity"/>
    <property type="evidence" value="ECO:0007669"/>
    <property type="project" value="UniProtKB-KW"/>
</dbReference>
<dbReference type="RefSeq" id="WP_381535048.1">
    <property type="nucleotide sequence ID" value="NZ_JBHUGI010000001.1"/>
</dbReference>
<dbReference type="InterPro" id="IPR027417">
    <property type="entry name" value="P-loop_NTPase"/>
</dbReference>
<dbReference type="Proteomes" id="UP001597218">
    <property type="component" value="Unassembled WGS sequence"/>
</dbReference>
<keyword evidence="4" id="KW-1185">Reference proteome</keyword>
<keyword evidence="3" id="KW-0255">Endonuclease</keyword>
<organism evidence="3 4">
    <name type="scientific">Sporosarcina siberiensis</name>
    <dbReference type="NCBI Taxonomy" id="1365606"/>
    <lineage>
        <taxon>Bacteria</taxon>
        <taxon>Bacillati</taxon>
        <taxon>Bacillota</taxon>
        <taxon>Bacilli</taxon>
        <taxon>Bacillales</taxon>
        <taxon>Caryophanaceae</taxon>
        <taxon>Sporosarcina</taxon>
    </lineage>
</organism>
<dbReference type="PANTHER" id="PTHR43581:SF4">
    <property type="entry name" value="ATP_GTP PHOSPHATASE"/>
    <property type="match status" value="1"/>
</dbReference>
<dbReference type="CDD" id="cd01026">
    <property type="entry name" value="TOPRIM_OLD"/>
    <property type="match status" value="1"/>
</dbReference>
<feature type="domain" description="Endonuclease GajA/Old nuclease/RecF-like AAA" evidence="1">
    <location>
        <begin position="1"/>
        <end position="407"/>
    </location>
</feature>
<keyword evidence="3" id="KW-0540">Nuclease</keyword>
<gene>
    <name evidence="3" type="ORF">ACFSFY_00045</name>
</gene>
<evidence type="ECO:0000259" key="1">
    <source>
        <dbReference type="Pfam" id="PF13175"/>
    </source>
</evidence>
<keyword evidence="3" id="KW-0378">Hydrolase</keyword>
<feature type="domain" description="OLD protein-like TOPRIM" evidence="2">
    <location>
        <begin position="459"/>
        <end position="537"/>
    </location>
</feature>
<protein>
    <submittedName>
        <fullName evidence="3">ATP-dependent endonuclease</fullName>
    </submittedName>
</protein>
<sequence>MRISKIKIENFRLLKKITIELQDNLSLILGKNNCGKTSLLLILDKFLNGSPFSFDDFNSDFRDELKSHLESDSYPNAADEPFPFLGISLKLFIEYEDNDDLSNIGDKIIMDLDPENKVIILGFEYRLLEGGFSDFKNDYTAMNSQRKSESIQKVEILSFLKQNFQKYFTTSKKSILYDTETENGNDSVYTDLLKEKINIGNIVNFKWINARRNVSNKDKERSLSTQSAKIYKKMEDEDVNRPVIDKFKDALTETDKKLEDIYGEMFNEIIEDVRRFGGTTQDQSSIRITSTLQHQELLQDNTTVVYGSGNSGIELPESYNGLGYMNLISMIFEIKIILHEFQKSKDSNPADINLLFIEEPEVHTHPQMQRVFIKNIKSLLSEGISVGSGKKPRKLQTIISTHSAHIVAESDFEDIKYFRKKGNDVKSKSLKDLEEIYCEKKNNYKFLKQYLTLHRSDLFFADKVIFIEGDTERIILPAMMKKIDIEDELNEIGNDGTTLLPLLSQNISIIEVGAYSHVFEEFIDFVGIKSLIITDIDSVKIDFDIDEKGNRKLNADGTEKTKETACRVSEGCGTSNYSLKYFLGDHIEFDSLTKLSLTERTLIKNNDENNWEVNKKGHVLFQYQSEEKDKENKLYHARSFEDSFFHINKEFIKDYTFNEEGKFTGNIYFPNLTQKIMKEFVKGKIDSYDMAKGVDKKPAFAMEILLNSKTKEIDMCCIKTRQERTLYQEYSNWEIPNYIKEGLQWLKEE</sequence>
<evidence type="ECO:0000313" key="3">
    <source>
        <dbReference type="EMBL" id="MFD1926462.1"/>
    </source>
</evidence>
<dbReference type="InterPro" id="IPR051396">
    <property type="entry name" value="Bact_Antivir_Def_Nuclease"/>
</dbReference>
<reference evidence="4" key="1">
    <citation type="journal article" date="2019" name="Int. J. Syst. Evol. Microbiol.">
        <title>The Global Catalogue of Microorganisms (GCM) 10K type strain sequencing project: providing services to taxonomists for standard genome sequencing and annotation.</title>
        <authorList>
            <consortium name="The Broad Institute Genomics Platform"/>
            <consortium name="The Broad Institute Genome Sequencing Center for Infectious Disease"/>
            <person name="Wu L."/>
            <person name="Ma J."/>
        </authorList>
    </citation>
    <scope>NUCLEOTIDE SEQUENCE [LARGE SCALE GENOMIC DNA]</scope>
    <source>
        <strain evidence="4">CGMCC 4.7177</strain>
    </source>
</reference>
<dbReference type="InterPro" id="IPR034139">
    <property type="entry name" value="TOPRIM_OLD"/>
</dbReference>
<dbReference type="InterPro" id="IPR041685">
    <property type="entry name" value="AAA_GajA/Old/RecF-like"/>
</dbReference>
<dbReference type="Pfam" id="PF20469">
    <property type="entry name" value="OLD-like_TOPRIM"/>
    <property type="match status" value="1"/>
</dbReference>
<proteinExistence type="predicted"/>
<evidence type="ECO:0000313" key="4">
    <source>
        <dbReference type="Proteomes" id="UP001597218"/>
    </source>
</evidence>
<dbReference type="Gene3D" id="3.40.50.300">
    <property type="entry name" value="P-loop containing nucleotide triphosphate hydrolases"/>
    <property type="match status" value="1"/>
</dbReference>
<comment type="caution">
    <text evidence="3">The sequence shown here is derived from an EMBL/GenBank/DDBJ whole genome shotgun (WGS) entry which is preliminary data.</text>
</comment>
<dbReference type="EMBL" id="JBHUGI010000001">
    <property type="protein sequence ID" value="MFD1926462.1"/>
    <property type="molecule type" value="Genomic_DNA"/>
</dbReference>
<dbReference type="SUPFAM" id="SSF52540">
    <property type="entry name" value="P-loop containing nucleoside triphosphate hydrolases"/>
    <property type="match status" value="1"/>
</dbReference>
<dbReference type="PANTHER" id="PTHR43581">
    <property type="entry name" value="ATP/GTP PHOSPHATASE"/>
    <property type="match status" value="1"/>
</dbReference>